<dbReference type="Gene3D" id="2.30.30.1210">
    <property type="entry name" value="Domain of unknown function DUF1541"/>
    <property type="match status" value="1"/>
</dbReference>
<feature type="region of interest" description="Disordered" evidence="1">
    <location>
        <begin position="40"/>
        <end position="69"/>
    </location>
</feature>
<dbReference type="AlphaFoldDB" id="A0A377FPV2"/>
<dbReference type="Proteomes" id="UP000254060">
    <property type="component" value="Unassembled WGS sequence"/>
</dbReference>
<name>A0A377FPV2_9BACL</name>
<dbReference type="InterPro" id="IPR011438">
    <property type="entry name" value="DUF1541"/>
</dbReference>
<feature type="signal peptide" evidence="2">
    <location>
        <begin position="1"/>
        <end position="23"/>
    </location>
</feature>
<evidence type="ECO:0000256" key="1">
    <source>
        <dbReference type="SAM" id="MobiDB-lite"/>
    </source>
</evidence>
<dbReference type="Pfam" id="PF07563">
    <property type="entry name" value="DUF1541"/>
    <property type="match status" value="2"/>
</dbReference>
<gene>
    <name evidence="4" type="primary">ydhK_1</name>
    <name evidence="4" type="ORF">NCTC13163_00191</name>
</gene>
<feature type="chain" id="PRO_5038509987" evidence="2">
    <location>
        <begin position="24"/>
        <end position="195"/>
    </location>
</feature>
<feature type="compositionally biased region" description="Basic and acidic residues" evidence="1">
    <location>
        <begin position="40"/>
        <end position="52"/>
    </location>
</feature>
<evidence type="ECO:0000259" key="3">
    <source>
        <dbReference type="Pfam" id="PF07563"/>
    </source>
</evidence>
<dbReference type="PROSITE" id="PS51257">
    <property type="entry name" value="PROKAR_LIPOPROTEIN"/>
    <property type="match status" value="1"/>
</dbReference>
<feature type="domain" description="DUF1541" evidence="3">
    <location>
        <begin position="138"/>
        <end position="188"/>
    </location>
</feature>
<protein>
    <submittedName>
        <fullName evidence="4">Protein of uncharacterized function (DUF1541)</fullName>
    </submittedName>
</protein>
<evidence type="ECO:0000313" key="5">
    <source>
        <dbReference type="Proteomes" id="UP000254060"/>
    </source>
</evidence>
<feature type="domain" description="DUF1541" evidence="3">
    <location>
        <begin position="76"/>
        <end position="125"/>
    </location>
</feature>
<keyword evidence="2" id="KW-0732">Signal</keyword>
<proteinExistence type="predicted"/>
<sequence length="195" mass="21192">MKQKKWATTLGAVLLATSLAACGDAGDTTEEDQTIDVTEEHNAEQEDAHGTMDHSGSGEVPEDLQEASNPTYPVDSTVVMTADHMLEMEGAEAKIVGAYDTTAYAVTYTPTDGGEPVENHKWVIHEELDTTEDAPLADGTEVTLRADHMEGMDGAIATIDSSEETTVYMVNFMLQDGEEVTNHKWVTENELEPKE</sequence>
<dbReference type="RefSeq" id="WP_029334057.1">
    <property type="nucleotide sequence ID" value="NZ_UGGP01000001.1"/>
</dbReference>
<evidence type="ECO:0000313" key="4">
    <source>
        <dbReference type="EMBL" id="STO06852.1"/>
    </source>
</evidence>
<reference evidence="4 5" key="1">
    <citation type="submission" date="2018-06" db="EMBL/GenBank/DDBJ databases">
        <authorList>
            <consortium name="Pathogen Informatics"/>
            <person name="Doyle S."/>
        </authorList>
    </citation>
    <scope>NUCLEOTIDE SEQUENCE [LARGE SCALE GENOMIC DNA]</scope>
    <source>
        <strain evidence="4 5">NCTC13163</strain>
    </source>
</reference>
<accession>A0A377FPV2</accession>
<organism evidence="4 5">
    <name type="scientific">Exiguobacterium aurantiacum</name>
    <dbReference type="NCBI Taxonomy" id="33987"/>
    <lineage>
        <taxon>Bacteria</taxon>
        <taxon>Bacillati</taxon>
        <taxon>Bacillota</taxon>
        <taxon>Bacilli</taxon>
        <taxon>Bacillales</taxon>
        <taxon>Bacillales Family XII. Incertae Sedis</taxon>
        <taxon>Exiguobacterium</taxon>
    </lineage>
</organism>
<dbReference type="STRING" id="1397694.GCA_000702585_00712"/>
<dbReference type="EMBL" id="UGGP01000001">
    <property type="protein sequence ID" value="STO06852.1"/>
    <property type="molecule type" value="Genomic_DNA"/>
</dbReference>
<evidence type="ECO:0000256" key="2">
    <source>
        <dbReference type="SAM" id="SignalP"/>
    </source>
</evidence>
<dbReference type="OrthoDB" id="1701949at2"/>